<comment type="caution">
    <text evidence="1">The sequence shown here is derived from an EMBL/GenBank/DDBJ whole genome shotgun (WGS) entry which is preliminary data.</text>
</comment>
<dbReference type="Proteomes" id="UP000553632">
    <property type="component" value="Unassembled WGS sequence"/>
</dbReference>
<keyword evidence="2" id="KW-1185">Reference proteome</keyword>
<proteinExistence type="predicted"/>
<feature type="non-terminal residue" evidence="1">
    <location>
        <position position="1"/>
    </location>
</feature>
<name>A0A7J6N559_PEROL</name>
<evidence type="ECO:0000313" key="2">
    <source>
        <dbReference type="Proteomes" id="UP000553632"/>
    </source>
</evidence>
<sequence length="109" mass="12115">FHYDPECSKVIIPQLHRFSRDLDRNRRGGSSQTTSSISVKRAVVATGADDVDEVSTVLEDSWLWSDSLCSKRQRVSAMNSTSSATALKNAASRFQPVTTAKDWQNRLPS</sequence>
<evidence type="ECO:0000313" key="1">
    <source>
        <dbReference type="EMBL" id="KAF4678647.1"/>
    </source>
</evidence>
<dbReference type="EMBL" id="JABANO010041448">
    <property type="protein sequence ID" value="KAF4678647.1"/>
    <property type="molecule type" value="Genomic_DNA"/>
</dbReference>
<reference evidence="1 2" key="1">
    <citation type="submission" date="2020-04" db="EMBL/GenBank/DDBJ databases">
        <title>Perkinsus olseni comparative genomics.</title>
        <authorList>
            <person name="Bogema D.R."/>
        </authorList>
    </citation>
    <scope>NUCLEOTIDE SEQUENCE [LARGE SCALE GENOMIC DNA]</scope>
    <source>
        <strain evidence="1 2">ATCC PRA-207</strain>
    </source>
</reference>
<organism evidence="1 2">
    <name type="scientific">Perkinsus olseni</name>
    <name type="common">Perkinsus atlanticus</name>
    <dbReference type="NCBI Taxonomy" id="32597"/>
    <lineage>
        <taxon>Eukaryota</taxon>
        <taxon>Sar</taxon>
        <taxon>Alveolata</taxon>
        <taxon>Perkinsozoa</taxon>
        <taxon>Perkinsea</taxon>
        <taxon>Perkinsida</taxon>
        <taxon>Perkinsidae</taxon>
        <taxon>Perkinsus</taxon>
    </lineage>
</organism>
<gene>
    <name evidence="1" type="ORF">FOZ63_015239</name>
</gene>
<protein>
    <submittedName>
        <fullName evidence="1">Uncharacterized protein</fullName>
    </submittedName>
</protein>
<dbReference type="AlphaFoldDB" id="A0A7J6N559"/>
<accession>A0A7J6N559</accession>